<feature type="transmembrane region" description="Helical" evidence="1">
    <location>
        <begin position="266"/>
        <end position="283"/>
    </location>
</feature>
<name>A0AAJ1VN72_9LACO</name>
<protein>
    <submittedName>
        <fullName evidence="2">DMT family transporter</fullName>
    </submittedName>
</protein>
<feature type="transmembrane region" description="Helical" evidence="1">
    <location>
        <begin position="240"/>
        <end position="259"/>
    </location>
</feature>
<dbReference type="PANTHER" id="PTHR34821">
    <property type="entry name" value="INNER MEMBRANE PROTEIN YDCZ"/>
    <property type="match status" value="1"/>
</dbReference>
<dbReference type="Proteomes" id="UP001167919">
    <property type="component" value="Unassembled WGS sequence"/>
</dbReference>
<dbReference type="EMBL" id="SDWY01000001">
    <property type="protein sequence ID" value="MDN6899604.1"/>
    <property type="molecule type" value="Genomic_DNA"/>
</dbReference>
<keyword evidence="1" id="KW-0472">Membrane</keyword>
<sequence length="317" mass="34147">MFAIIIGFTIGVGLPLQTAVNSRLRKAFSSPLLSSMTSFTIGTIFLAIATLLTKSSLGVSGALITSQPWWIWIGGLFGVIFLTGNIIIFPYLGGVQTVIMPIVGQIIMSMLIDNFGWFDSPTHSLGLVRIIGAVLVLIGVFLSISGARILALHHDKMGNDVRFDQPHIPFLWLWRTVGILTGMLSASQTAINGHLGIVLHSAVKASFISFLVGAAALWVIVLLVEHGYHFAPVLHRKSPSWMWIGGLIGAVFVLGNAYLVPLIGTGLTVVIVLLGQIVGSMLVDQFGWFGAQRNPIVLIKLLGILVMLFGVVLIKLF</sequence>
<evidence type="ECO:0000256" key="1">
    <source>
        <dbReference type="SAM" id="Phobius"/>
    </source>
</evidence>
<accession>A0AAJ1VN72</accession>
<reference evidence="2" key="1">
    <citation type="submission" date="2019-01" db="EMBL/GenBank/DDBJ databases">
        <title>Oenococcus sicerae UCMA17102.</title>
        <authorList>
            <person name="Cousin F.J."/>
            <person name="Le Guellec R."/>
            <person name="Cretenet M."/>
        </authorList>
    </citation>
    <scope>NUCLEOTIDE SEQUENCE</scope>
    <source>
        <strain evidence="2">UCMA17102</strain>
    </source>
</reference>
<organism evidence="2 3">
    <name type="scientific">Oenococcus sicerae</name>
    <dbReference type="NCBI Taxonomy" id="2203724"/>
    <lineage>
        <taxon>Bacteria</taxon>
        <taxon>Bacillati</taxon>
        <taxon>Bacillota</taxon>
        <taxon>Bacilli</taxon>
        <taxon>Lactobacillales</taxon>
        <taxon>Lactobacillaceae</taxon>
        <taxon>Oenococcus</taxon>
    </lineage>
</organism>
<gene>
    <name evidence="2" type="ORF">EVC35_01090</name>
</gene>
<comment type="caution">
    <text evidence="2">The sequence shown here is derived from an EMBL/GenBank/DDBJ whole genome shotgun (WGS) entry which is preliminary data.</text>
</comment>
<dbReference type="InterPro" id="IPR006750">
    <property type="entry name" value="YdcZ"/>
</dbReference>
<feature type="transmembrane region" description="Helical" evidence="1">
    <location>
        <begin position="172"/>
        <end position="195"/>
    </location>
</feature>
<dbReference type="Pfam" id="PF04657">
    <property type="entry name" value="DMT_YdcZ"/>
    <property type="match status" value="2"/>
</dbReference>
<keyword evidence="1" id="KW-1133">Transmembrane helix</keyword>
<feature type="transmembrane region" description="Helical" evidence="1">
    <location>
        <begin position="295"/>
        <end position="314"/>
    </location>
</feature>
<evidence type="ECO:0000313" key="3">
    <source>
        <dbReference type="Proteomes" id="UP001167919"/>
    </source>
</evidence>
<evidence type="ECO:0000313" key="2">
    <source>
        <dbReference type="EMBL" id="MDN6899604.1"/>
    </source>
</evidence>
<dbReference type="RefSeq" id="WP_301710889.1">
    <property type="nucleotide sequence ID" value="NZ_SDWY01000001.1"/>
</dbReference>
<feature type="transmembrane region" description="Helical" evidence="1">
    <location>
        <begin position="130"/>
        <end position="152"/>
    </location>
</feature>
<dbReference type="GO" id="GO:0005886">
    <property type="term" value="C:plasma membrane"/>
    <property type="evidence" value="ECO:0007669"/>
    <property type="project" value="TreeGrafter"/>
</dbReference>
<proteinExistence type="predicted"/>
<dbReference type="PANTHER" id="PTHR34821:SF2">
    <property type="entry name" value="INNER MEMBRANE PROTEIN YDCZ"/>
    <property type="match status" value="1"/>
</dbReference>
<dbReference type="AlphaFoldDB" id="A0AAJ1VN72"/>
<feature type="transmembrane region" description="Helical" evidence="1">
    <location>
        <begin position="69"/>
        <end position="92"/>
    </location>
</feature>
<feature type="transmembrane region" description="Helical" evidence="1">
    <location>
        <begin position="98"/>
        <end position="118"/>
    </location>
</feature>
<feature type="transmembrane region" description="Helical" evidence="1">
    <location>
        <begin position="207"/>
        <end position="228"/>
    </location>
</feature>
<keyword evidence="1" id="KW-0812">Transmembrane</keyword>